<accession>A0A1V4HCU3</accession>
<organism evidence="1 2">
    <name type="scientific">Paenibacillus ferrarius</name>
    <dbReference type="NCBI Taxonomy" id="1469647"/>
    <lineage>
        <taxon>Bacteria</taxon>
        <taxon>Bacillati</taxon>
        <taxon>Bacillota</taxon>
        <taxon>Bacilli</taxon>
        <taxon>Bacillales</taxon>
        <taxon>Paenibacillaceae</taxon>
        <taxon>Paenibacillus</taxon>
    </lineage>
</organism>
<dbReference type="GO" id="GO:0016829">
    <property type="term" value="F:lyase activity"/>
    <property type="evidence" value="ECO:0007669"/>
    <property type="project" value="UniProtKB-KW"/>
</dbReference>
<dbReference type="AlphaFoldDB" id="A0A1V4HCU3"/>
<keyword evidence="2" id="KW-1185">Reference proteome</keyword>
<dbReference type="SUPFAM" id="SSF159709">
    <property type="entry name" value="PhnH-like"/>
    <property type="match status" value="1"/>
</dbReference>
<gene>
    <name evidence="1" type="ORF">BC351_08100</name>
</gene>
<dbReference type="InterPro" id="IPR008772">
    <property type="entry name" value="Phosphonate_metab_PhnH"/>
</dbReference>
<protein>
    <submittedName>
        <fullName evidence="1">Phosphonate C-P lyase system protein PhnH</fullName>
    </submittedName>
</protein>
<dbReference type="EMBL" id="MBTG01000034">
    <property type="protein sequence ID" value="OPH50602.1"/>
    <property type="molecule type" value="Genomic_DNA"/>
</dbReference>
<proteinExistence type="predicted"/>
<dbReference type="PIRSF" id="PIRSF020680">
    <property type="entry name" value="PhnH"/>
    <property type="match status" value="1"/>
</dbReference>
<dbReference type="RefSeq" id="WP_079417855.1">
    <property type="nucleotide sequence ID" value="NZ_MBTG01000034.1"/>
</dbReference>
<name>A0A1V4HCU3_9BACL</name>
<comment type="caution">
    <text evidence="1">The sequence shown here is derived from an EMBL/GenBank/DDBJ whole genome shotgun (WGS) entry which is preliminary data.</text>
</comment>
<dbReference type="Pfam" id="PF05845">
    <property type="entry name" value="PhnH"/>
    <property type="match status" value="1"/>
</dbReference>
<sequence length="198" mass="22187">MKLDLVHDVQRAYRKLVDSLSRPGIVSDLTEEAGKLEKGNGCLPATWIMAEMLLDTEVSFKVFSERETQVTQWFKQTSYAREAEVGEADYIFVLRDAQPDDLLQALQAAKIGDLRDPHLSATLIIETESLYGGTNLRLSGPGIQSFSSAEVLMSGNWMDVRAERNAEYPLGLDCIWVDASHRLLALPRTTQVQVEEEK</sequence>
<dbReference type="OrthoDB" id="154477at2"/>
<dbReference type="InterPro" id="IPR038058">
    <property type="entry name" value="PhnH-like_sp"/>
</dbReference>
<keyword evidence="1" id="KW-0456">Lyase</keyword>
<dbReference type="NCBIfam" id="TIGR03292">
    <property type="entry name" value="PhnH_redo"/>
    <property type="match status" value="1"/>
</dbReference>
<dbReference type="STRING" id="1469647.BC351_08100"/>
<evidence type="ECO:0000313" key="2">
    <source>
        <dbReference type="Proteomes" id="UP000190626"/>
    </source>
</evidence>
<dbReference type="GO" id="GO:0019634">
    <property type="term" value="P:organic phosphonate metabolic process"/>
    <property type="evidence" value="ECO:0007669"/>
    <property type="project" value="InterPro"/>
</dbReference>
<evidence type="ECO:0000313" key="1">
    <source>
        <dbReference type="EMBL" id="OPH50602.1"/>
    </source>
</evidence>
<reference evidence="2" key="1">
    <citation type="submission" date="2016-07" db="EMBL/GenBank/DDBJ databases">
        <authorList>
            <person name="Florea S."/>
            <person name="Webb J.S."/>
            <person name="Jaromczyk J."/>
            <person name="Schardl C.L."/>
        </authorList>
    </citation>
    <scope>NUCLEOTIDE SEQUENCE [LARGE SCALE GENOMIC DNA]</scope>
    <source>
        <strain evidence="2">CY1</strain>
    </source>
</reference>
<dbReference type="Gene3D" id="3.40.50.11310">
    <property type="entry name" value="Bacterial phosphonate metabolism protein PhnH"/>
    <property type="match status" value="1"/>
</dbReference>
<dbReference type="Proteomes" id="UP000190626">
    <property type="component" value="Unassembled WGS sequence"/>
</dbReference>